<dbReference type="Proteomes" id="UP000536100">
    <property type="component" value="Unassembled WGS sequence"/>
</dbReference>
<evidence type="ECO:0000313" key="3">
    <source>
        <dbReference type="Proteomes" id="UP000536100"/>
    </source>
</evidence>
<dbReference type="InterPro" id="IPR027417">
    <property type="entry name" value="P-loop_NTPase"/>
</dbReference>
<dbReference type="InterPro" id="IPR025669">
    <property type="entry name" value="AAA_dom"/>
</dbReference>
<evidence type="ECO:0000313" key="2">
    <source>
        <dbReference type="EMBL" id="MBB6213704.1"/>
    </source>
</evidence>
<evidence type="ECO:0000259" key="1">
    <source>
        <dbReference type="Pfam" id="PF13614"/>
    </source>
</evidence>
<dbReference type="Gene3D" id="3.40.50.300">
    <property type="entry name" value="P-loop containing nucleotide triphosphate hydrolases"/>
    <property type="match status" value="1"/>
</dbReference>
<sequence length="59" mass="6890">MITMDNKKNLLKFCLDKNVLSYNFDYIVLDMYTSPSYNFILKNALNVTNQIVIPVQPET</sequence>
<name>A0A7W9ZNX2_9SPIR</name>
<dbReference type="EMBL" id="JACHFB010000007">
    <property type="protein sequence ID" value="MBB6213704.1"/>
    <property type="molecule type" value="Genomic_DNA"/>
</dbReference>
<dbReference type="Pfam" id="PF13614">
    <property type="entry name" value="AAA_31"/>
    <property type="match status" value="1"/>
</dbReference>
<protein>
    <submittedName>
        <fullName evidence="2">Cellulose biosynthesis protein BcsQ</fullName>
    </submittedName>
</protein>
<accession>A0A7W9ZNX2</accession>
<gene>
    <name evidence="2" type="ORF">HNP67_001199</name>
</gene>
<feature type="domain" description="AAA" evidence="1">
    <location>
        <begin position="2"/>
        <end position="58"/>
    </location>
</feature>
<reference evidence="2 3" key="1">
    <citation type="submission" date="2020-08" db="EMBL/GenBank/DDBJ databases">
        <title>Genomic Encyclopedia of Type Strains, Phase IV (KMG-IV): sequencing the most valuable type-strain genomes for metagenomic binning, comparative biology and taxonomic classification.</title>
        <authorList>
            <person name="Goeker M."/>
        </authorList>
    </citation>
    <scope>NUCLEOTIDE SEQUENCE [LARGE SCALE GENOMIC DNA]</scope>
    <source>
        <strain evidence="2 3">DSM 17989</strain>
    </source>
</reference>
<dbReference type="AlphaFoldDB" id="A0A7W9ZNX2"/>
<organism evidence="2 3">
    <name type="scientific">Borreliella californiensis</name>
    <dbReference type="NCBI Taxonomy" id="373543"/>
    <lineage>
        <taxon>Bacteria</taxon>
        <taxon>Pseudomonadati</taxon>
        <taxon>Spirochaetota</taxon>
        <taxon>Spirochaetia</taxon>
        <taxon>Spirochaetales</taxon>
        <taxon>Borreliaceae</taxon>
        <taxon>Borreliella</taxon>
    </lineage>
</organism>
<proteinExistence type="predicted"/>
<comment type="caution">
    <text evidence="2">The sequence shown here is derived from an EMBL/GenBank/DDBJ whole genome shotgun (WGS) entry which is preliminary data.</text>
</comment>